<protein>
    <submittedName>
        <fullName evidence="5">Uncharacterized protein</fullName>
    </submittedName>
</protein>
<accession>A0A0L0GE29</accession>
<evidence type="ECO:0000313" key="5">
    <source>
        <dbReference type="EMBL" id="KNC87282.1"/>
    </source>
</evidence>
<organism evidence="5 6">
    <name type="scientific">Sphaeroforma arctica JP610</name>
    <dbReference type="NCBI Taxonomy" id="667725"/>
    <lineage>
        <taxon>Eukaryota</taxon>
        <taxon>Ichthyosporea</taxon>
        <taxon>Ichthyophonida</taxon>
        <taxon>Sphaeroforma</taxon>
    </lineage>
</organism>
<keyword evidence="3" id="KW-0809">Transit peptide</keyword>
<name>A0A0L0GE29_9EUKA</name>
<evidence type="ECO:0000256" key="1">
    <source>
        <dbReference type="ARBA" id="ARBA00004173"/>
    </source>
</evidence>
<dbReference type="OrthoDB" id="16535at2759"/>
<comment type="subcellular location">
    <subcellularLocation>
        <location evidence="1">Mitochondrion</location>
    </subcellularLocation>
</comment>
<comment type="similarity">
    <text evidence="2">Belongs to the ATP11 family.</text>
</comment>
<dbReference type="AlphaFoldDB" id="A0A0L0GE29"/>
<sequence>MFLSEFRNSQCFVTSLLEYQTKGQDARPAITITSYTHFAQEKDLVLVLAEFNKDMITKAGAASLLGQLEVLYNQSTEEQFAVVRQFNHDPQNFDIQTLIPKAKAEDFTAPAE</sequence>
<keyword evidence="4" id="KW-0496">Mitochondrion</keyword>
<dbReference type="InterPro" id="IPR010591">
    <property type="entry name" value="ATP11"/>
</dbReference>
<dbReference type="STRING" id="667725.A0A0L0GE29"/>
<reference evidence="5 6" key="1">
    <citation type="submission" date="2011-02" db="EMBL/GenBank/DDBJ databases">
        <title>The Genome Sequence of Sphaeroforma arctica JP610.</title>
        <authorList>
            <consortium name="The Broad Institute Genome Sequencing Platform"/>
            <person name="Russ C."/>
            <person name="Cuomo C."/>
            <person name="Young S.K."/>
            <person name="Zeng Q."/>
            <person name="Gargeya S."/>
            <person name="Alvarado L."/>
            <person name="Berlin A."/>
            <person name="Chapman S.B."/>
            <person name="Chen Z."/>
            <person name="Freedman E."/>
            <person name="Gellesch M."/>
            <person name="Goldberg J."/>
            <person name="Griggs A."/>
            <person name="Gujja S."/>
            <person name="Heilman E."/>
            <person name="Heiman D."/>
            <person name="Howarth C."/>
            <person name="Mehta T."/>
            <person name="Neiman D."/>
            <person name="Pearson M."/>
            <person name="Roberts A."/>
            <person name="Saif S."/>
            <person name="Shea T."/>
            <person name="Shenoy N."/>
            <person name="Sisk P."/>
            <person name="Stolte C."/>
            <person name="Sykes S."/>
            <person name="White J."/>
            <person name="Yandava C."/>
            <person name="Burger G."/>
            <person name="Gray M.W."/>
            <person name="Holland P.W.H."/>
            <person name="King N."/>
            <person name="Lang F.B.F."/>
            <person name="Roger A.J."/>
            <person name="Ruiz-Trillo I."/>
            <person name="Haas B."/>
            <person name="Nusbaum C."/>
            <person name="Birren B."/>
        </authorList>
    </citation>
    <scope>NUCLEOTIDE SEQUENCE [LARGE SCALE GENOMIC DNA]</scope>
    <source>
        <strain evidence="5 6">JP610</strain>
    </source>
</reference>
<proteinExistence type="inferred from homology"/>
<dbReference type="GeneID" id="25901114"/>
<gene>
    <name evidence="5" type="ORF">SARC_00610</name>
</gene>
<evidence type="ECO:0000256" key="2">
    <source>
        <dbReference type="ARBA" id="ARBA00009116"/>
    </source>
</evidence>
<dbReference type="PANTHER" id="PTHR13126">
    <property type="entry name" value="CHAPERONE ATP11"/>
    <property type="match status" value="1"/>
</dbReference>
<dbReference type="EMBL" id="KQ241616">
    <property type="protein sequence ID" value="KNC87282.1"/>
    <property type="molecule type" value="Genomic_DNA"/>
</dbReference>
<dbReference type="RefSeq" id="XP_014161184.1">
    <property type="nucleotide sequence ID" value="XM_014305709.1"/>
</dbReference>
<dbReference type="PANTHER" id="PTHR13126:SF0">
    <property type="entry name" value="ATP SYNTHASE MITOCHONDRIAL F1 COMPLEX ASSEMBLY FACTOR 1"/>
    <property type="match status" value="1"/>
</dbReference>
<dbReference type="GO" id="GO:0005739">
    <property type="term" value="C:mitochondrion"/>
    <property type="evidence" value="ECO:0007669"/>
    <property type="project" value="UniProtKB-SubCell"/>
</dbReference>
<evidence type="ECO:0000256" key="3">
    <source>
        <dbReference type="ARBA" id="ARBA00022946"/>
    </source>
</evidence>
<evidence type="ECO:0000313" key="6">
    <source>
        <dbReference type="Proteomes" id="UP000054560"/>
    </source>
</evidence>
<dbReference type="GO" id="GO:0033615">
    <property type="term" value="P:mitochondrial proton-transporting ATP synthase complex assembly"/>
    <property type="evidence" value="ECO:0007669"/>
    <property type="project" value="TreeGrafter"/>
</dbReference>
<keyword evidence="6" id="KW-1185">Reference proteome</keyword>
<dbReference type="Proteomes" id="UP000054560">
    <property type="component" value="Unassembled WGS sequence"/>
</dbReference>
<dbReference type="Pfam" id="PF06644">
    <property type="entry name" value="ATP11"/>
    <property type="match status" value="1"/>
</dbReference>
<evidence type="ECO:0000256" key="4">
    <source>
        <dbReference type="ARBA" id="ARBA00023128"/>
    </source>
</evidence>